<comment type="function">
    <text evidence="1">Plays a role in synthesis, processing and/or stability of 23S rRNA.</text>
</comment>
<comment type="similarity">
    <text evidence="2">Belongs to the DUF177 domain family.</text>
</comment>
<dbReference type="GO" id="GO:0005840">
    <property type="term" value="C:ribosome"/>
    <property type="evidence" value="ECO:0007669"/>
    <property type="project" value="UniProtKB-KW"/>
</dbReference>
<dbReference type="AlphaFoldDB" id="A0A3B1A380"/>
<dbReference type="GO" id="GO:0042254">
    <property type="term" value="P:ribosome biogenesis"/>
    <property type="evidence" value="ECO:0007669"/>
    <property type="project" value="UniProtKB-KW"/>
</dbReference>
<dbReference type="InterPro" id="IPR039255">
    <property type="entry name" value="YceD_bac"/>
</dbReference>
<evidence type="ECO:0000256" key="3">
    <source>
        <dbReference type="ARBA" id="ARBA00015716"/>
    </source>
</evidence>
<dbReference type="PANTHER" id="PTHR38099:SF1">
    <property type="entry name" value="LARGE RIBOSOMAL RNA SUBUNIT ACCUMULATION PROTEIN YCED"/>
    <property type="match status" value="1"/>
</dbReference>
<dbReference type="EMBL" id="UOFU01000002">
    <property type="protein sequence ID" value="VAW92619.1"/>
    <property type="molecule type" value="Genomic_DNA"/>
</dbReference>
<evidence type="ECO:0000256" key="5">
    <source>
        <dbReference type="ARBA" id="ARBA00031841"/>
    </source>
</evidence>
<proteinExistence type="inferred from homology"/>
<keyword evidence="6" id="KW-0687">Ribonucleoprotein</keyword>
<keyword evidence="4" id="KW-0690">Ribosome biogenesis</keyword>
<keyword evidence="6" id="KW-0689">Ribosomal protein</keyword>
<dbReference type="Pfam" id="PF02620">
    <property type="entry name" value="YceD"/>
    <property type="match status" value="1"/>
</dbReference>
<gene>
    <name evidence="6" type="ORF">MNBD_GAMMA20-2185</name>
</gene>
<reference evidence="6" key="1">
    <citation type="submission" date="2018-06" db="EMBL/GenBank/DDBJ databases">
        <authorList>
            <person name="Zhirakovskaya E."/>
        </authorList>
    </citation>
    <scope>NUCLEOTIDE SEQUENCE</scope>
</reference>
<organism evidence="6">
    <name type="scientific">hydrothermal vent metagenome</name>
    <dbReference type="NCBI Taxonomy" id="652676"/>
    <lineage>
        <taxon>unclassified sequences</taxon>
        <taxon>metagenomes</taxon>
        <taxon>ecological metagenomes</taxon>
    </lineage>
</organism>
<sequence length="175" mass="19245">MSDHLGELIEPLSLAEKGRALTGRLPLSCMDRLCQSLQNGKGEVDVSLNFDKDEVGQPRVMGRLTAILQLQCQRCMQAMGLPVSVDVHLGIVRTQKQAESLPDNYDPLLVSDESMTAADIVEDELILALPLVALHEMKDCPAVNAQAGRDEQDEVAARRENPFAVLAELKKKRND</sequence>
<accession>A0A3B1A380</accession>
<dbReference type="GO" id="GO:0005829">
    <property type="term" value="C:cytosol"/>
    <property type="evidence" value="ECO:0007669"/>
    <property type="project" value="TreeGrafter"/>
</dbReference>
<name>A0A3B1A380_9ZZZZ</name>
<evidence type="ECO:0000256" key="2">
    <source>
        <dbReference type="ARBA" id="ARBA00010740"/>
    </source>
</evidence>
<evidence type="ECO:0000256" key="4">
    <source>
        <dbReference type="ARBA" id="ARBA00022517"/>
    </source>
</evidence>
<evidence type="ECO:0000313" key="6">
    <source>
        <dbReference type="EMBL" id="VAW92619.1"/>
    </source>
</evidence>
<evidence type="ECO:0000256" key="1">
    <source>
        <dbReference type="ARBA" id="ARBA00002868"/>
    </source>
</evidence>
<protein>
    <recommendedName>
        <fullName evidence="3">Large ribosomal RNA subunit accumulation protein YceD</fullName>
    </recommendedName>
    <alternativeName>
        <fullName evidence="5">23S rRNA accumulation protein YceD</fullName>
    </alternativeName>
</protein>
<dbReference type="InterPro" id="IPR003772">
    <property type="entry name" value="YceD"/>
</dbReference>
<dbReference type="PANTHER" id="PTHR38099">
    <property type="entry name" value="LARGE RIBOSOMAL RNA SUBUNIT ACCUMULATION PROTEIN YCED"/>
    <property type="match status" value="1"/>
</dbReference>